<evidence type="ECO:0000256" key="1">
    <source>
        <dbReference type="SAM" id="Phobius"/>
    </source>
</evidence>
<accession>A0A9X3B7B0</accession>
<comment type="caution">
    <text evidence="2">The sequence shown here is derived from an EMBL/GenBank/DDBJ whole genome shotgun (WGS) entry which is preliminary data.</text>
</comment>
<gene>
    <name evidence="2" type="ORF">NYR54_14200</name>
</gene>
<proteinExistence type="predicted"/>
<sequence length="53" mass="5954">MPDLEERIKPTEKELKARRSRNIALALALAAFVIVVYLGSIMKLGPALFDRPM</sequence>
<dbReference type="RefSeq" id="WP_261516354.1">
    <property type="nucleotide sequence ID" value="NZ_JAODNV010000015.1"/>
</dbReference>
<name>A0A9X3B7B0_9HYPH</name>
<feature type="transmembrane region" description="Helical" evidence="1">
    <location>
        <begin position="23"/>
        <end position="42"/>
    </location>
</feature>
<dbReference type="AlphaFoldDB" id="A0A9X3B7B0"/>
<dbReference type="Proteomes" id="UP001149009">
    <property type="component" value="Unassembled WGS sequence"/>
</dbReference>
<keyword evidence="1" id="KW-0812">Transmembrane</keyword>
<evidence type="ECO:0000313" key="2">
    <source>
        <dbReference type="EMBL" id="MCT8991433.1"/>
    </source>
</evidence>
<keyword evidence="3" id="KW-1185">Reference proteome</keyword>
<reference evidence="2" key="1">
    <citation type="submission" date="2022-08" db="EMBL/GenBank/DDBJ databases">
        <title>Chelativorans sichuanense sp. nov., a paraffin oil-degrading bacterium isolated from a mixture of oil-based drill cuttings and paddy soil.</title>
        <authorList>
            <person name="Yu J."/>
            <person name="Liu H."/>
            <person name="Chen Q."/>
        </authorList>
    </citation>
    <scope>NUCLEOTIDE SEQUENCE</scope>
    <source>
        <strain evidence="2">SCAU 2101</strain>
    </source>
</reference>
<keyword evidence="1" id="KW-1133">Transmembrane helix</keyword>
<dbReference type="EMBL" id="JAODNV010000015">
    <property type="protein sequence ID" value="MCT8991433.1"/>
    <property type="molecule type" value="Genomic_DNA"/>
</dbReference>
<protein>
    <submittedName>
        <fullName evidence="2">Uncharacterized protein</fullName>
    </submittedName>
</protein>
<evidence type="ECO:0000313" key="3">
    <source>
        <dbReference type="Proteomes" id="UP001149009"/>
    </source>
</evidence>
<organism evidence="2 3">
    <name type="scientific">Chelativorans petroleitrophicus</name>
    <dbReference type="NCBI Taxonomy" id="2975484"/>
    <lineage>
        <taxon>Bacteria</taxon>
        <taxon>Pseudomonadati</taxon>
        <taxon>Pseudomonadota</taxon>
        <taxon>Alphaproteobacteria</taxon>
        <taxon>Hyphomicrobiales</taxon>
        <taxon>Phyllobacteriaceae</taxon>
        <taxon>Chelativorans</taxon>
    </lineage>
</organism>
<keyword evidence="1" id="KW-0472">Membrane</keyword>